<dbReference type="GO" id="GO:0046872">
    <property type="term" value="F:metal ion binding"/>
    <property type="evidence" value="ECO:0007669"/>
    <property type="project" value="UniProtKB-KW"/>
</dbReference>
<feature type="active site" evidence="10 11">
    <location>
        <position position="122"/>
    </location>
</feature>
<comment type="function">
    <text evidence="10">Catalyzes the 1,3-allylic rearrangement of the homoallylic substrate isopentenyl (IPP) to its highly electrophilic allylic isomer, dimethylallyl diphosphate (DMAPP).</text>
</comment>
<evidence type="ECO:0000313" key="14">
    <source>
        <dbReference type="Proteomes" id="UP000663791"/>
    </source>
</evidence>
<dbReference type="GO" id="GO:0050992">
    <property type="term" value="P:dimethylallyl diphosphate biosynthetic process"/>
    <property type="evidence" value="ECO:0007669"/>
    <property type="project" value="UniProtKB-UniRule"/>
</dbReference>
<evidence type="ECO:0000313" key="13">
    <source>
        <dbReference type="EMBL" id="MBM9458919.1"/>
    </source>
</evidence>
<evidence type="ECO:0000256" key="10">
    <source>
        <dbReference type="HAMAP-Rule" id="MF_00202"/>
    </source>
</evidence>
<dbReference type="SUPFAM" id="SSF55811">
    <property type="entry name" value="Nudix"/>
    <property type="match status" value="1"/>
</dbReference>
<comment type="subcellular location">
    <subcellularLocation>
        <location evidence="10">Cytoplasm</location>
    </subcellularLocation>
</comment>
<dbReference type="HAMAP" id="MF_00202">
    <property type="entry name" value="Idi"/>
    <property type="match status" value="1"/>
</dbReference>
<feature type="domain" description="Nudix hydrolase" evidence="12">
    <location>
        <begin position="36"/>
        <end position="172"/>
    </location>
</feature>
<dbReference type="NCBIfam" id="TIGR02150">
    <property type="entry name" value="IPP_isom_1"/>
    <property type="match status" value="1"/>
</dbReference>
<dbReference type="GO" id="GO:0008299">
    <property type="term" value="P:isoprenoid biosynthetic process"/>
    <property type="evidence" value="ECO:0007669"/>
    <property type="project" value="UniProtKB-UniRule"/>
</dbReference>
<comment type="cofactor">
    <cofactor evidence="10">
        <name>Mg(2+)</name>
        <dbReference type="ChEBI" id="CHEBI:18420"/>
    </cofactor>
    <text evidence="10">Binds 1 Mg(2+) ion per subunit. The magnesium ion binds only when substrate is bound.</text>
</comment>
<keyword evidence="14" id="KW-1185">Reference proteome</keyword>
<evidence type="ECO:0000256" key="1">
    <source>
        <dbReference type="ARBA" id="ARBA00004826"/>
    </source>
</evidence>
<feature type="active site" evidence="10 11">
    <location>
        <position position="73"/>
    </location>
</feature>
<dbReference type="AlphaFoldDB" id="A0A939BRS4"/>
<sequence length="193" mass="21213">MEETNAAPVEQVVLLDDEGRAIGTADKAAVHHRDTPLHLAFSCYVFDRAGRLLLTRRAHDKRTWPGVWTNSCCGHPAPGESPLEAVVRRTRQELGIELERLSVVLPDFRYRAVMEDGTVEHEVCPVHVAVLADPATLAPDPAEVAEHAWVDWPSFRADVLAGSRDVSPWCRLQVEALPADPRPDAVVPAAAPR</sequence>
<feature type="binding site" evidence="10">
    <location>
        <position position="122"/>
    </location>
    <ligand>
        <name>Mn(2+)</name>
        <dbReference type="ChEBI" id="CHEBI:29035"/>
    </ligand>
</feature>
<organism evidence="13 14">
    <name type="scientific">Nocardioides faecalis</name>
    <dbReference type="NCBI Taxonomy" id="2803858"/>
    <lineage>
        <taxon>Bacteria</taxon>
        <taxon>Bacillati</taxon>
        <taxon>Actinomycetota</taxon>
        <taxon>Actinomycetes</taxon>
        <taxon>Propionibacteriales</taxon>
        <taxon>Nocardioidaceae</taxon>
        <taxon>Nocardioides</taxon>
    </lineage>
</organism>
<dbReference type="InterPro" id="IPR000086">
    <property type="entry name" value="NUDIX_hydrolase_dom"/>
</dbReference>
<keyword evidence="6 10" id="KW-0460">Magnesium</keyword>
<feature type="binding site" evidence="10">
    <location>
        <position position="38"/>
    </location>
    <ligand>
        <name>Mn(2+)</name>
        <dbReference type="ChEBI" id="CHEBI:29035"/>
    </ligand>
</feature>
<comment type="similarity">
    <text evidence="2 10">Belongs to the IPP isomerase type 1 family.</text>
</comment>
<feature type="binding site" evidence="10">
    <location>
        <position position="31"/>
    </location>
    <ligand>
        <name>Mn(2+)</name>
        <dbReference type="ChEBI" id="CHEBI:29035"/>
    </ligand>
</feature>
<evidence type="ECO:0000256" key="5">
    <source>
        <dbReference type="ARBA" id="ARBA00022723"/>
    </source>
</evidence>
<evidence type="ECO:0000256" key="8">
    <source>
        <dbReference type="ARBA" id="ARBA00023229"/>
    </source>
</evidence>
<dbReference type="InterPro" id="IPR056375">
    <property type="entry name" value="Idi_bact"/>
</dbReference>
<dbReference type="RefSeq" id="WP_205290227.1">
    <property type="nucleotide sequence ID" value="NZ_CP074406.1"/>
</dbReference>
<dbReference type="PIRSF" id="PIRSF018427">
    <property type="entry name" value="Isopntndiph_ism"/>
    <property type="match status" value="1"/>
</dbReference>
<dbReference type="PANTHER" id="PTHR10885:SF0">
    <property type="entry name" value="ISOPENTENYL-DIPHOSPHATE DELTA-ISOMERASE"/>
    <property type="match status" value="1"/>
</dbReference>
<evidence type="ECO:0000256" key="7">
    <source>
        <dbReference type="ARBA" id="ARBA00023211"/>
    </source>
</evidence>
<evidence type="ECO:0000256" key="3">
    <source>
        <dbReference type="ARBA" id="ARBA00012057"/>
    </source>
</evidence>
<comment type="cofactor">
    <cofactor evidence="10">
        <name>Mn(2+)</name>
        <dbReference type="ChEBI" id="CHEBI:29035"/>
    </cofactor>
    <text evidence="10">Binds 1 Mn(2+) ion per subunit.</text>
</comment>
<keyword evidence="5 10" id="KW-0479">Metal-binding</keyword>
<proteinExistence type="inferred from homology"/>
<dbReference type="CDD" id="cd02885">
    <property type="entry name" value="NUDIX_IPP_Isomerase"/>
    <property type="match status" value="1"/>
</dbReference>
<keyword evidence="7 10" id="KW-0464">Manganese</keyword>
<dbReference type="InterPro" id="IPR015797">
    <property type="entry name" value="NUDIX_hydrolase-like_dom_sf"/>
</dbReference>
<evidence type="ECO:0000256" key="11">
    <source>
        <dbReference type="PIRSR" id="PIRSR018427-1"/>
    </source>
</evidence>
<dbReference type="Pfam" id="PF00293">
    <property type="entry name" value="NUDIX"/>
    <property type="match status" value="1"/>
</dbReference>
<dbReference type="Gene3D" id="3.90.79.10">
    <property type="entry name" value="Nucleoside Triphosphate Pyrophosphohydrolase"/>
    <property type="match status" value="1"/>
</dbReference>
<comment type="caution">
    <text evidence="13">The sequence shown here is derived from an EMBL/GenBank/DDBJ whole genome shotgun (WGS) entry which is preliminary data.</text>
</comment>
<dbReference type="PANTHER" id="PTHR10885">
    <property type="entry name" value="ISOPENTENYL-DIPHOSPHATE DELTA-ISOMERASE"/>
    <property type="match status" value="1"/>
</dbReference>
<dbReference type="PROSITE" id="PS51462">
    <property type="entry name" value="NUDIX"/>
    <property type="match status" value="1"/>
</dbReference>
<dbReference type="EC" id="5.3.3.2" evidence="3 10"/>
<comment type="pathway">
    <text evidence="1 10">Isoprenoid biosynthesis; dimethylallyl diphosphate biosynthesis; dimethylallyl diphosphate from isopentenyl diphosphate: step 1/1.</text>
</comment>
<feature type="binding site" evidence="10">
    <location>
        <position position="93"/>
    </location>
    <ligand>
        <name>Mg(2+)</name>
        <dbReference type="ChEBI" id="CHEBI:18420"/>
    </ligand>
</feature>
<accession>A0A939BRS4</accession>
<reference evidence="13" key="1">
    <citation type="submission" date="2021-01" db="EMBL/GenBank/DDBJ databases">
        <title>Novel species in genus Nocardioides.</title>
        <authorList>
            <person name="Zhang G."/>
        </authorList>
    </citation>
    <scope>NUCLEOTIDE SEQUENCE</scope>
    <source>
        <strain evidence="13">Zg-536</strain>
    </source>
</reference>
<keyword evidence="8 10" id="KW-0414">Isoprene biosynthesis</keyword>
<feature type="binding site" evidence="10">
    <location>
        <position position="75"/>
    </location>
    <ligand>
        <name>Mn(2+)</name>
        <dbReference type="ChEBI" id="CHEBI:29035"/>
    </ligand>
</feature>
<keyword evidence="4 10" id="KW-0963">Cytoplasm</keyword>
<evidence type="ECO:0000256" key="4">
    <source>
        <dbReference type="ARBA" id="ARBA00022490"/>
    </source>
</evidence>
<evidence type="ECO:0000256" key="6">
    <source>
        <dbReference type="ARBA" id="ARBA00022842"/>
    </source>
</evidence>
<dbReference type="EMBL" id="JAERTX010000003">
    <property type="protein sequence ID" value="MBM9458919.1"/>
    <property type="molecule type" value="Genomic_DNA"/>
</dbReference>
<evidence type="ECO:0000256" key="9">
    <source>
        <dbReference type="ARBA" id="ARBA00023235"/>
    </source>
</evidence>
<dbReference type="GO" id="GO:0005737">
    <property type="term" value="C:cytoplasm"/>
    <property type="evidence" value="ECO:0007669"/>
    <property type="project" value="UniProtKB-SubCell"/>
</dbReference>
<dbReference type="NCBIfam" id="NF002995">
    <property type="entry name" value="PRK03759.1"/>
    <property type="match status" value="1"/>
</dbReference>
<evidence type="ECO:0000256" key="2">
    <source>
        <dbReference type="ARBA" id="ARBA00007579"/>
    </source>
</evidence>
<dbReference type="InterPro" id="IPR011876">
    <property type="entry name" value="IsopentenylPP_isomerase_typ1"/>
</dbReference>
<feature type="binding site" evidence="10">
    <location>
        <position position="120"/>
    </location>
    <ligand>
        <name>Mn(2+)</name>
        <dbReference type="ChEBI" id="CHEBI:29035"/>
    </ligand>
</feature>
<protein>
    <recommendedName>
        <fullName evidence="3 10">Isopentenyl-diphosphate Delta-isomerase</fullName>
        <shortName evidence="10">IPP isomerase</shortName>
        <ecNumber evidence="3 10">5.3.3.2</ecNumber>
    </recommendedName>
    <alternativeName>
        <fullName evidence="10">IPP:DMAPP isomerase</fullName>
    </alternativeName>
    <alternativeName>
        <fullName evidence="10">Isopentenyl pyrophosphate isomerase</fullName>
    </alternativeName>
</protein>
<name>A0A939BRS4_9ACTN</name>
<keyword evidence="9 10" id="KW-0413">Isomerase</keyword>
<dbReference type="FunFam" id="3.90.79.10:FF:000009">
    <property type="entry name" value="Isopentenyl-diphosphate Delta-isomerase"/>
    <property type="match status" value="1"/>
</dbReference>
<comment type="catalytic activity">
    <reaction evidence="10">
        <text>isopentenyl diphosphate = dimethylallyl diphosphate</text>
        <dbReference type="Rhea" id="RHEA:23284"/>
        <dbReference type="ChEBI" id="CHEBI:57623"/>
        <dbReference type="ChEBI" id="CHEBI:128769"/>
        <dbReference type="EC" id="5.3.3.2"/>
    </reaction>
</comment>
<dbReference type="GO" id="GO:0004452">
    <property type="term" value="F:isopentenyl-diphosphate delta-isomerase activity"/>
    <property type="evidence" value="ECO:0007669"/>
    <property type="project" value="UniProtKB-UniRule"/>
</dbReference>
<dbReference type="Proteomes" id="UP000663791">
    <property type="component" value="Unassembled WGS sequence"/>
</dbReference>
<evidence type="ECO:0000259" key="12">
    <source>
        <dbReference type="PROSITE" id="PS51462"/>
    </source>
</evidence>
<gene>
    <name evidence="10 13" type="primary">idi</name>
    <name evidence="13" type="ORF">JK386_03320</name>
</gene>